<proteinExistence type="predicted"/>
<comment type="caution">
    <text evidence="1">The sequence shown here is derived from an EMBL/GenBank/DDBJ whole genome shotgun (WGS) entry which is preliminary data.</text>
</comment>
<accession>A0ABW1YC75</accession>
<evidence type="ECO:0000313" key="2">
    <source>
        <dbReference type="Proteomes" id="UP001596297"/>
    </source>
</evidence>
<protein>
    <recommendedName>
        <fullName evidence="3">DinB-like domain-containing protein</fullName>
    </recommendedName>
</protein>
<evidence type="ECO:0000313" key="1">
    <source>
        <dbReference type="EMBL" id="MFC6591087.1"/>
    </source>
</evidence>
<dbReference type="SUPFAM" id="SSF109854">
    <property type="entry name" value="DinB/YfiT-like putative metalloenzymes"/>
    <property type="match status" value="1"/>
</dbReference>
<dbReference type="EMBL" id="JBHSWD010000001">
    <property type="protein sequence ID" value="MFC6591087.1"/>
    <property type="molecule type" value="Genomic_DNA"/>
</dbReference>
<dbReference type="RefSeq" id="WP_380082094.1">
    <property type="nucleotide sequence ID" value="NZ_JBHSWD010000001.1"/>
</dbReference>
<gene>
    <name evidence="1" type="ORF">ACFP81_02935</name>
</gene>
<organism evidence="1 2">
    <name type="scientific">Deinococcus lacus</name>
    <dbReference type="NCBI Taxonomy" id="392561"/>
    <lineage>
        <taxon>Bacteria</taxon>
        <taxon>Thermotogati</taxon>
        <taxon>Deinococcota</taxon>
        <taxon>Deinococci</taxon>
        <taxon>Deinococcales</taxon>
        <taxon>Deinococcaceae</taxon>
        <taxon>Deinococcus</taxon>
    </lineage>
</organism>
<name>A0ABW1YC75_9DEIO</name>
<sequence length="159" mass="17050">MVADGPLPLSHQAWVYALLQEANFDPWESVESAYHRALACSPDTPGQALAVLRLQHITETKRMYWGVIAGALGLNLAVPHALPGLLRWELEAATGLSEQQLARNLEYGGRTFSVAGLLRFSARHSVWHAGQAAQALGAAAAGAAEYGTMAPAPEFLYNT</sequence>
<evidence type="ECO:0008006" key="3">
    <source>
        <dbReference type="Google" id="ProtNLM"/>
    </source>
</evidence>
<reference evidence="2" key="1">
    <citation type="journal article" date="2019" name="Int. J. Syst. Evol. Microbiol.">
        <title>The Global Catalogue of Microorganisms (GCM) 10K type strain sequencing project: providing services to taxonomists for standard genome sequencing and annotation.</title>
        <authorList>
            <consortium name="The Broad Institute Genomics Platform"/>
            <consortium name="The Broad Institute Genome Sequencing Center for Infectious Disease"/>
            <person name="Wu L."/>
            <person name="Ma J."/>
        </authorList>
    </citation>
    <scope>NUCLEOTIDE SEQUENCE [LARGE SCALE GENOMIC DNA]</scope>
    <source>
        <strain evidence="2">CGMCC 1.15772</strain>
    </source>
</reference>
<keyword evidence="2" id="KW-1185">Reference proteome</keyword>
<dbReference type="InterPro" id="IPR034660">
    <property type="entry name" value="DinB/YfiT-like"/>
</dbReference>
<dbReference type="Proteomes" id="UP001596297">
    <property type="component" value="Unassembled WGS sequence"/>
</dbReference>